<dbReference type="EMBL" id="QCZG01000011">
    <property type="protein sequence ID" value="PWA12170.1"/>
    <property type="molecule type" value="Genomic_DNA"/>
</dbReference>
<evidence type="ECO:0000313" key="4">
    <source>
        <dbReference type="Proteomes" id="UP000245998"/>
    </source>
</evidence>
<feature type="transmembrane region" description="Helical" evidence="2">
    <location>
        <begin position="135"/>
        <end position="153"/>
    </location>
</feature>
<name>A0A2U1K3Q5_9BACI</name>
<keyword evidence="4" id="KW-1185">Reference proteome</keyword>
<dbReference type="Proteomes" id="UP000245998">
    <property type="component" value="Unassembled WGS sequence"/>
</dbReference>
<proteinExistence type="predicted"/>
<dbReference type="InterPro" id="IPR019649">
    <property type="entry name" value="DUF2512"/>
</dbReference>
<organism evidence="3 4">
    <name type="scientific">Pueribacillus theae</name>
    <dbReference type="NCBI Taxonomy" id="2171751"/>
    <lineage>
        <taxon>Bacteria</taxon>
        <taxon>Bacillati</taxon>
        <taxon>Bacillota</taxon>
        <taxon>Bacilli</taxon>
        <taxon>Bacillales</taxon>
        <taxon>Bacillaceae</taxon>
        <taxon>Pueribacillus</taxon>
    </lineage>
</organism>
<dbReference type="Pfam" id="PF10710">
    <property type="entry name" value="DUF2512"/>
    <property type="match status" value="1"/>
</dbReference>
<feature type="compositionally biased region" description="Basic and acidic residues" evidence="1">
    <location>
        <begin position="186"/>
        <end position="195"/>
    </location>
</feature>
<keyword evidence="2" id="KW-0812">Transmembrane</keyword>
<feature type="region of interest" description="Disordered" evidence="1">
    <location>
        <begin position="183"/>
        <end position="209"/>
    </location>
</feature>
<evidence type="ECO:0000313" key="3">
    <source>
        <dbReference type="EMBL" id="PWA12170.1"/>
    </source>
</evidence>
<evidence type="ECO:0000256" key="1">
    <source>
        <dbReference type="SAM" id="MobiDB-lite"/>
    </source>
</evidence>
<comment type="caution">
    <text evidence="3">The sequence shown here is derived from an EMBL/GenBank/DDBJ whole genome shotgun (WGS) entry which is preliminary data.</text>
</comment>
<sequence length="209" mass="23821">MRLFSTNSSFHHLFSLLFHKTLAALKKFHVKRNKYPIKDKHKSKEVKLMDHVKALIMKFIMCTAVLWIVLGLLYGADFGEILTISVILTLASYAIGDLLILRSFNNIVATIADFGLSFIMIWLIGFAIIDEPMPIVTAALLSALIIAVGEWFFHQYMKNQVFDDENKDDRTIRNNDTITTEFADEPDVHGIDRENMGVSPSNNENKKNE</sequence>
<evidence type="ECO:0000256" key="2">
    <source>
        <dbReference type="SAM" id="Phobius"/>
    </source>
</evidence>
<dbReference type="OrthoDB" id="2111682at2"/>
<gene>
    <name evidence="3" type="ORF">DCC39_06975</name>
</gene>
<dbReference type="AlphaFoldDB" id="A0A2U1K3Q5"/>
<feature type="transmembrane region" description="Helical" evidence="2">
    <location>
        <begin position="107"/>
        <end position="129"/>
    </location>
</feature>
<keyword evidence="2" id="KW-0472">Membrane</keyword>
<feature type="transmembrane region" description="Helical" evidence="2">
    <location>
        <begin position="55"/>
        <end position="75"/>
    </location>
</feature>
<feature type="transmembrane region" description="Helical" evidence="2">
    <location>
        <begin position="81"/>
        <end position="100"/>
    </location>
</feature>
<reference evidence="3 4" key="1">
    <citation type="submission" date="2018-04" db="EMBL/GenBank/DDBJ databases">
        <title>Camelliibacillus theae gen. nov., sp. nov., isolated from Pu'er tea.</title>
        <authorList>
            <person name="Niu L."/>
        </authorList>
    </citation>
    <scope>NUCLEOTIDE SEQUENCE [LARGE SCALE GENOMIC DNA]</scope>
    <source>
        <strain evidence="3 4">T8</strain>
    </source>
</reference>
<keyword evidence="2" id="KW-1133">Transmembrane helix</keyword>
<protein>
    <recommendedName>
        <fullName evidence="5">DUF2512 domain-containing protein</fullName>
    </recommendedName>
</protein>
<evidence type="ECO:0008006" key="5">
    <source>
        <dbReference type="Google" id="ProtNLM"/>
    </source>
</evidence>
<accession>A0A2U1K3Q5</accession>